<feature type="compositionally biased region" description="Basic and acidic residues" evidence="1">
    <location>
        <begin position="84"/>
        <end position="101"/>
    </location>
</feature>
<gene>
    <name evidence="2" type="ORF">D5281_10490</name>
</gene>
<name>A0A9X5BG16_9FIRM</name>
<comment type="caution">
    <text evidence="2">The sequence shown here is derived from an EMBL/GenBank/DDBJ whole genome shotgun (WGS) entry which is preliminary data.</text>
</comment>
<dbReference type="AlphaFoldDB" id="A0A9X5BG16"/>
<keyword evidence="3" id="KW-1185">Reference proteome</keyword>
<evidence type="ECO:0000313" key="3">
    <source>
        <dbReference type="Proteomes" id="UP001154420"/>
    </source>
</evidence>
<dbReference type="Proteomes" id="UP001154420">
    <property type="component" value="Unassembled WGS sequence"/>
</dbReference>
<evidence type="ECO:0000256" key="1">
    <source>
        <dbReference type="SAM" id="MobiDB-lite"/>
    </source>
</evidence>
<feature type="region of interest" description="Disordered" evidence="1">
    <location>
        <begin position="84"/>
        <end position="143"/>
    </location>
</feature>
<sequence length="165" mass="18876">MHTKTMEGLVGARTNMNQLNTPMRIYKEARRRGDTATMERAMGYVNDFSDKAQEYKAKADEGMEEDAKETREKAKLQCEEAIRKRKEEREKLEEKARENRNADTNMDNVEISEEGKAFIKDNPDMDTTEAETDGLKSNGIKEPVTYTKEGEAVLMEQEARISVSV</sequence>
<feature type="compositionally biased region" description="Basic and acidic residues" evidence="1">
    <location>
        <begin position="113"/>
        <end position="123"/>
    </location>
</feature>
<proteinExistence type="predicted"/>
<accession>A0A9X5BG16</accession>
<dbReference type="RefSeq" id="WP_160560091.1">
    <property type="nucleotide sequence ID" value="NZ_QZDT01000014.1"/>
</dbReference>
<evidence type="ECO:0000313" key="2">
    <source>
        <dbReference type="EMBL" id="NBJ93013.1"/>
    </source>
</evidence>
<dbReference type="EMBL" id="QZDT01000014">
    <property type="protein sequence ID" value="NBJ93013.1"/>
    <property type="molecule type" value="Genomic_DNA"/>
</dbReference>
<reference evidence="2" key="1">
    <citation type="submission" date="2018-09" db="EMBL/GenBank/DDBJ databases">
        <title>Murine metabolic-syndrome-specific gut microbial biobank.</title>
        <authorList>
            <person name="Liu C."/>
        </authorList>
    </citation>
    <scope>NUCLEOTIDE SEQUENCE</scope>
    <source>
        <strain evidence="2">D42-62</strain>
    </source>
</reference>
<organism evidence="2 3">
    <name type="scientific">Parablautia muri</name>
    <dbReference type="NCBI Taxonomy" id="2320879"/>
    <lineage>
        <taxon>Bacteria</taxon>
        <taxon>Bacillati</taxon>
        <taxon>Bacillota</taxon>
        <taxon>Clostridia</taxon>
        <taxon>Lachnospirales</taxon>
        <taxon>Lachnospiraceae</taxon>
        <taxon>Parablautia</taxon>
    </lineage>
</organism>
<dbReference type="OrthoDB" id="2055479at2"/>
<protein>
    <submittedName>
        <fullName evidence="2">Uncharacterized protein</fullName>
    </submittedName>
</protein>